<evidence type="ECO:0000256" key="1">
    <source>
        <dbReference type="ARBA" id="ARBA00022741"/>
    </source>
</evidence>
<evidence type="ECO:0000256" key="3">
    <source>
        <dbReference type="ARBA" id="ARBA00022806"/>
    </source>
</evidence>
<dbReference type="GO" id="GO:0005524">
    <property type="term" value="F:ATP binding"/>
    <property type="evidence" value="ECO:0007669"/>
    <property type="project" value="UniProtKB-KW"/>
</dbReference>
<evidence type="ECO:0000256" key="2">
    <source>
        <dbReference type="ARBA" id="ARBA00022801"/>
    </source>
</evidence>
<keyword evidence="7" id="KW-1185">Reference proteome</keyword>
<evidence type="ECO:0000259" key="5">
    <source>
        <dbReference type="SMART" id="SM00490"/>
    </source>
</evidence>
<dbReference type="InterPro" id="IPR027417">
    <property type="entry name" value="P-loop_NTPase"/>
</dbReference>
<organism evidence="6 7">
    <name type="scientific">Grifola frondosa</name>
    <name type="common">Maitake</name>
    <name type="synonym">Polyporus frondosus</name>
    <dbReference type="NCBI Taxonomy" id="5627"/>
    <lineage>
        <taxon>Eukaryota</taxon>
        <taxon>Fungi</taxon>
        <taxon>Dikarya</taxon>
        <taxon>Basidiomycota</taxon>
        <taxon>Agaricomycotina</taxon>
        <taxon>Agaricomycetes</taxon>
        <taxon>Polyporales</taxon>
        <taxon>Grifolaceae</taxon>
        <taxon>Grifola</taxon>
    </lineage>
</organism>
<name>A0A1C7MEW6_GRIFR</name>
<evidence type="ECO:0000313" key="6">
    <source>
        <dbReference type="EMBL" id="OBZ75463.1"/>
    </source>
</evidence>
<keyword evidence="3 6" id="KW-0347">Helicase</keyword>
<dbReference type="InterPro" id="IPR001650">
    <property type="entry name" value="Helicase_C-like"/>
</dbReference>
<dbReference type="GO" id="GO:0016787">
    <property type="term" value="F:hydrolase activity"/>
    <property type="evidence" value="ECO:0007669"/>
    <property type="project" value="UniProtKB-KW"/>
</dbReference>
<evidence type="ECO:0000313" key="7">
    <source>
        <dbReference type="Proteomes" id="UP000092993"/>
    </source>
</evidence>
<dbReference type="Pfam" id="PF12513">
    <property type="entry name" value="SUV3_C"/>
    <property type="match status" value="1"/>
</dbReference>
<protein>
    <submittedName>
        <fullName evidence="6">ATP-dependent RNA helicase suv3, mitochondrial</fullName>
    </submittedName>
</protein>
<dbReference type="STRING" id="5627.A0A1C7MEW6"/>
<dbReference type="EMBL" id="LUGG01000004">
    <property type="protein sequence ID" value="OBZ75463.1"/>
    <property type="molecule type" value="Genomic_DNA"/>
</dbReference>
<dbReference type="InterPro" id="IPR022192">
    <property type="entry name" value="SUV3_C"/>
</dbReference>
<dbReference type="Gene3D" id="3.40.50.300">
    <property type="entry name" value="P-loop containing nucleotide triphosphate hydrolases"/>
    <property type="match status" value="1"/>
</dbReference>
<dbReference type="OrthoDB" id="6692397at2759"/>
<reference evidence="6 7" key="1">
    <citation type="submission" date="2016-03" db="EMBL/GenBank/DDBJ databases">
        <title>Whole genome sequencing of Grifola frondosa 9006-11.</title>
        <authorList>
            <person name="Min B."/>
            <person name="Park H."/>
            <person name="Kim J.-G."/>
            <person name="Cho H."/>
            <person name="Oh Y.-L."/>
            <person name="Kong W.-S."/>
            <person name="Choi I.-G."/>
        </authorList>
    </citation>
    <scope>NUCLEOTIDE SEQUENCE [LARGE SCALE GENOMIC DNA]</scope>
    <source>
        <strain evidence="6 7">9006-11</strain>
    </source>
</reference>
<dbReference type="PANTHER" id="PTHR12131">
    <property type="entry name" value="ATP-DEPENDENT RNA AND DNA HELICASE"/>
    <property type="match status" value="1"/>
</dbReference>
<keyword evidence="1" id="KW-0547">Nucleotide-binding</keyword>
<keyword evidence="4" id="KW-0067">ATP-binding</keyword>
<dbReference type="SUPFAM" id="SSF52540">
    <property type="entry name" value="P-loop containing nucleoside triphosphate hydrolases"/>
    <property type="match status" value="1"/>
</dbReference>
<dbReference type="GO" id="GO:0004386">
    <property type="term" value="F:helicase activity"/>
    <property type="evidence" value="ECO:0007669"/>
    <property type="project" value="UniProtKB-KW"/>
</dbReference>
<dbReference type="SMART" id="SM00490">
    <property type="entry name" value="HELICc"/>
    <property type="match status" value="1"/>
</dbReference>
<feature type="domain" description="Helicase C-terminal" evidence="5">
    <location>
        <begin position="51"/>
        <end position="134"/>
    </location>
</feature>
<dbReference type="Proteomes" id="UP000092993">
    <property type="component" value="Unassembled WGS sequence"/>
</dbReference>
<dbReference type="InterPro" id="IPR050699">
    <property type="entry name" value="RNA-DNA_Helicase"/>
</dbReference>
<sequence length="353" mass="40005">MTPFAPLYDVAVIDEIQLIADPERGDESLRGDLSLIQKGDCVVTFSRKSIFGLKSRIEERTGLRCAVAYGRLPPEIRSEQAALFNDPNSGYDVLIGSDAIGMGLNLKIKRIVFEAVRKPCRTIRLTRQRFLRGIVTTLHEPDLAVLRKALVAPFNPLPYACMQVYPELFRDISYTLPLNAGSSTAMEAFTYVSKMHPSYEFEDITKLKTALEFIDRFTADLTVPDRLMIRLAPTPWRDSELYESLEDVEAMMKSDNSDDLVPTADMLQQLESLHKIVVVYLWLSYRLTIAFPDMEDAFLLRERAENAMDSSVGIKYFTGKDAKMLKKQTTTVHKRAQNVSGGPMKEFDDLVIR</sequence>
<dbReference type="GO" id="GO:0000965">
    <property type="term" value="P:mitochondrial RNA 3'-end processing"/>
    <property type="evidence" value="ECO:0007669"/>
    <property type="project" value="TreeGrafter"/>
</dbReference>
<comment type="caution">
    <text evidence="6">The sequence shown here is derived from an EMBL/GenBank/DDBJ whole genome shotgun (WGS) entry which is preliminary data.</text>
</comment>
<keyword evidence="2" id="KW-0378">Hydrolase</keyword>
<dbReference type="Gene3D" id="1.20.58.1080">
    <property type="match status" value="1"/>
</dbReference>
<proteinExistence type="predicted"/>
<accession>A0A1C7MEW6</accession>
<dbReference type="AlphaFoldDB" id="A0A1C7MEW6"/>
<dbReference type="Pfam" id="PF00271">
    <property type="entry name" value="Helicase_C"/>
    <property type="match status" value="1"/>
</dbReference>
<gene>
    <name evidence="6" type="primary">suv3</name>
    <name evidence="6" type="ORF">A0H81_04929</name>
</gene>
<dbReference type="GO" id="GO:0045025">
    <property type="term" value="C:mitochondrial degradosome"/>
    <property type="evidence" value="ECO:0007669"/>
    <property type="project" value="TreeGrafter"/>
</dbReference>
<evidence type="ECO:0000256" key="4">
    <source>
        <dbReference type="ARBA" id="ARBA00022840"/>
    </source>
</evidence>
<dbReference type="PANTHER" id="PTHR12131:SF1">
    <property type="entry name" value="ATP-DEPENDENT RNA HELICASE SUPV3L1, MITOCHONDRIAL-RELATED"/>
    <property type="match status" value="1"/>
</dbReference>